<keyword evidence="1" id="KW-0812">Transmembrane</keyword>
<dbReference type="AlphaFoldDB" id="A0AA88GAS8"/>
<feature type="transmembrane region" description="Helical" evidence="1">
    <location>
        <begin position="211"/>
        <end position="228"/>
    </location>
</feature>
<dbReference type="GeneID" id="68092828"/>
<feature type="transmembrane region" description="Helical" evidence="1">
    <location>
        <begin position="142"/>
        <end position="161"/>
    </location>
</feature>
<name>A0AA88GAS8_NAELO</name>
<feature type="transmembrane region" description="Helical" evidence="1">
    <location>
        <begin position="269"/>
        <end position="289"/>
    </location>
</feature>
<dbReference type="PANTHER" id="PTHR39074:SF1">
    <property type="entry name" value="AGAP007547-PA"/>
    <property type="match status" value="1"/>
</dbReference>
<keyword evidence="1" id="KW-0472">Membrane</keyword>
<proteinExistence type="predicted"/>
<accession>A0AA88GAS8</accession>
<sequence length="380" mass="44010">MSNQEWHGDLSQRVTHHHSTVPIVIHETEPQYETTSNSKNILSSTAKSIVKSFSIILLIIFLIFIIYYVVPAGLGWFTPPAQGGLCRACHDSLQHPLNDGKNYLYYTKVFRSSCSCDCWDGRAKGPYPRGNFKYIYYQVEPTTLWLVFVSILILISFYQSIYNVLNLIQERKCNYWILPVYCIGWYGLYYSYGSHFNYFNEDSHQLSWHQFYFTFTEIGMVFVTYLLLNKDITEGSLFSRANQLSRSMHEENVGDDKTMNIMTCTSKPFSFMLWCVLSTALTHTVQIALDQGLSKWGEGIFLRDMLLFLSDFPYMIMSSYYLGLHHVILYYFKWITARHSGTSNTEKLKDFVKTQTRNLGFCGISVALMVMFLSNVTFGG</sequence>
<keyword evidence="3" id="KW-1185">Reference proteome</keyword>
<protein>
    <submittedName>
        <fullName evidence="2">Uncharacterized protein</fullName>
    </submittedName>
</protein>
<feature type="transmembrane region" description="Helical" evidence="1">
    <location>
        <begin position="312"/>
        <end position="332"/>
    </location>
</feature>
<evidence type="ECO:0000313" key="3">
    <source>
        <dbReference type="Proteomes" id="UP000816034"/>
    </source>
</evidence>
<feature type="transmembrane region" description="Helical" evidence="1">
    <location>
        <begin position="49"/>
        <end position="70"/>
    </location>
</feature>
<feature type="transmembrane region" description="Helical" evidence="1">
    <location>
        <begin position="173"/>
        <end position="191"/>
    </location>
</feature>
<gene>
    <name evidence="2" type="ORF">C9374_000366</name>
</gene>
<comment type="caution">
    <text evidence="2">The sequence shown here is derived from an EMBL/GenBank/DDBJ whole genome shotgun (WGS) entry which is preliminary data.</text>
</comment>
<dbReference type="EMBL" id="PYSW02000099">
    <property type="protein sequence ID" value="KAG2370589.1"/>
    <property type="molecule type" value="Genomic_DNA"/>
</dbReference>
<evidence type="ECO:0000313" key="2">
    <source>
        <dbReference type="EMBL" id="KAG2370589.1"/>
    </source>
</evidence>
<evidence type="ECO:0000256" key="1">
    <source>
        <dbReference type="SAM" id="Phobius"/>
    </source>
</evidence>
<dbReference type="RefSeq" id="XP_044541453.1">
    <property type="nucleotide sequence ID" value="XM_044693212.1"/>
</dbReference>
<dbReference type="Proteomes" id="UP000816034">
    <property type="component" value="Unassembled WGS sequence"/>
</dbReference>
<keyword evidence="1" id="KW-1133">Transmembrane helix</keyword>
<organism evidence="2 3">
    <name type="scientific">Naegleria lovaniensis</name>
    <name type="common">Amoeba</name>
    <dbReference type="NCBI Taxonomy" id="51637"/>
    <lineage>
        <taxon>Eukaryota</taxon>
        <taxon>Discoba</taxon>
        <taxon>Heterolobosea</taxon>
        <taxon>Tetramitia</taxon>
        <taxon>Eutetramitia</taxon>
        <taxon>Vahlkampfiidae</taxon>
        <taxon>Naegleria</taxon>
    </lineage>
</organism>
<feature type="transmembrane region" description="Helical" evidence="1">
    <location>
        <begin position="359"/>
        <end position="378"/>
    </location>
</feature>
<dbReference type="PANTHER" id="PTHR39074">
    <property type="entry name" value="AGAP007547-PA"/>
    <property type="match status" value="1"/>
</dbReference>
<reference evidence="2 3" key="1">
    <citation type="journal article" date="2018" name="BMC Genomics">
        <title>The genome of Naegleria lovaniensis, the basis for a comparative approach to unravel pathogenicity factors of the human pathogenic amoeba N. fowleri.</title>
        <authorList>
            <person name="Liechti N."/>
            <person name="Schurch N."/>
            <person name="Bruggmann R."/>
            <person name="Wittwer M."/>
        </authorList>
    </citation>
    <scope>NUCLEOTIDE SEQUENCE [LARGE SCALE GENOMIC DNA]</scope>
    <source>
        <strain evidence="2 3">ATCC 30569</strain>
    </source>
</reference>